<evidence type="ECO:0000259" key="14">
    <source>
        <dbReference type="PROSITE" id="PS50109"/>
    </source>
</evidence>
<evidence type="ECO:0000313" key="16">
    <source>
        <dbReference type="EMBL" id="ATX78306.1"/>
    </source>
</evidence>
<proteinExistence type="inferred from homology"/>
<dbReference type="KEGG" id="rfo:REIFOR_03200"/>
<evidence type="ECO:0000256" key="12">
    <source>
        <dbReference type="SAM" id="Coils"/>
    </source>
</evidence>
<dbReference type="InterPro" id="IPR036097">
    <property type="entry name" value="HisK_dim/P_sf"/>
</dbReference>
<dbReference type="Gene3D" id="1.20.1730.10">
    <property type="entry name" value="Sodium/glucose cotransporter"/>
    <property type="match status" value="1"/>
</dbReference>
<evidence type="ECO:0000256" key="9">
    <source>
        <dbReference type="ARBA" id="ARBA00022989"/>
    </source>
</evidence>
<comment type="subcellular location">
    <subcellularLocation>
        <location evidence="2">Membrane</location>
        <topology evidence="2">Multi-pass membrane protein</topology>
    </subcellularLocation>
</comment>
<feature type="transmembrane region" description="Helical" evidence="13">
    <location>
        <begin position="276"/>
        <end position="301"/>
    </location>
</feature>
<evidence type="ECO:0000259" key="15">
    <source>
        <dbReference type="PROSITE" id="PS50110"/>
    </source>
</evidence>
<dbReference type="FunFam" id="3.30.565.10:FF:000049">
    <property type="entry name" value="Two-component sensor histidine kinase"/>
    <property type="match status" value="1"/>
</dbReference>
<evidence type="ECO:0000256" key="5">
    <source>
        <dbReference type="ARBA" id="ARBA00022553"/>
    </source>
</evidence>
<evidence type="ECO:0000256" key="2">
    <source>
        <dbReference type="ARBA" id="ARBA00004141"/>
    </source>
</evidence>
<evidence type="ECO:0000256" key="8">
    <source>
        <dbReference type="ARBA" id="ARBA00022777"/>
    </source>
</evidence>
<dbReference type="EMBL" id="CP011797">
    <property type="protein sequence ID" value="ATX78306.1"/>
    <property type="molecule type" value="Genomic_DNA"/>
</dbReference>
<dbReference type="GO" id="GO:0005886">
    <property type="term" value="C:plasma membrane"/>
    <property type="evidence" value="ECO:0007669"/>
    <property type="project" value="TreeGrafter"/>
</dbReference>
<dbReference type="InterPro" id="IPR003594">
    <property type="entry name" value="HATPase_dom"/>
</dbReference>
<evidence type="ECO:0000256" key="10">
    <source>
        <dbReference type="ARBA" id="ARBA00023136"/>
    </source>
</evidence>
<dbReference type="RefSeq" id="WP_100258504.1">
    <property type="nucleotide sequence ID" value="NZ_CP011797.1"/>
</dbReference>
<feature type="transmembrane region" description="Helical" evidence="13">
    <location>
        <begin position="64"/>
        <end position="86"/>
    </location>
</feature>
<dbReference type="Pfam" id="PF00512">
    <property type="entry name" value="HisKA"/>
    <property type="match status" value="1"/>
</dbReference>
<dbReference type="InterPro" id="IPR035965">
    <property type="entry name" value="PAS-like_dom_sf"/>
</dbReference>
<dbReference type="InterPro" id="IPR038377">
    <property type="entry name" value="Na/Glc_symporter_sf"/>
</dbReference>
<dbReference type="PROSITE" id="PS50110">
    <property type="entry name" value="RESPONSE_REGULATORY"/>
    <property type="match status" value="1"/>
</dbReference>
<name>A0A2K8L1U9_9GAMM</name>
<feature type="transmembrane region" description="Helical" evidence="13">
    <location>
        <begin position="197"/>
        <end position="215"/>
    </location>
</feature>
<keyword evidence="12" id="KW-0175">Coiled coil</keyword>
<keyword evidence="7 13" id="KW-0812">Transmembrane</keyword>
<dbReference type="CDD" id="cd10322">
    <property type="entry name" value="SLC5sbd"/>
    <property type="match status" value="1"/>
</dbReference>
<dbReference type="SUPFAM" id="SSF55874">
    <property type="entry name" value="ATPase domain of HSP90 chaperone/DNA topoisomerase II/histidine kinase"/>
    <property type="match status" value="1"/>
</dbReference>
<dbReference type="EC" id="2.7.13.3" evidence="4"/>
<dbReference type="SUPFAM" id="SSF47384">
    <property type="entry name" value="Homodimeric domain of signal transducing histidine kinase"/>
    <property type="match status" value="1"/>
</dbReference>
<feature type="domain" description="Histidine kinase" evidence="14">
    <location>
        <begin position="819"/>
        <end position="1028"/>
    </location>
</feature>
<evidence type="ECO:0000256" key="1">
    <source>
        <dbReference type="ARBA" id="ARBA00000085"/>
    </source>
</evidence>
<accession>A0A2K8L1U9</accession>
<keyword evidence="9 13" id="KW-1133">Transmembrane helix</keyword>
<dbReference type="Pfam" id="PF00072">
    <property type="entry name" value="Response_reg"/>
    <property type="match status" value="1"/>
</dbReference>
<feature type="transmembrane region" description="Helical" evidence="13">
    <location>
        <begin position="405"/>
        <end position="427"/>
    </location>
</feature>
<evidence type="ECO:0000256" key="3">
    <source>
        <dbReference type="ARBA" id="ARBA00006434"/>
    </source>
</evidence>
<dbReference type="InterPro" id="IPR036890">
    <property type="entry name" value="HATPase_C_sf"/>
</dbReference>
<keyword evidence="5 11" id="KW-0597">Phosphoprotein</keyword>
<dbReference type="Pfam" id="PF02518">
    <property type="entry name" value="HATPase_c"/>
    <property type="match status" value="1"/>
</dbReference>
<keyword evidence="6" id="KW-0808">Transferase</keyword>
<feature type="transmembrane region" description="Helical" evidence="13">
    <location>
        <begin position="115"/>
        <end position="135"/>
    </location>
</feature>
<keyword evidence="10 13" id="KW-0472">Membrane</keyword>
<keyword evidence="17" id="KW-1185">Reference proteome</keyword>
<protein>
    <recommendedName>
        <fullName evidence="4">histidine kinase</fullName>
        <ecNumber evidence="4">2.7.13.3</ecNumber>
    </recommendedName>
</protein>
<feature type="transmembrane region" description="Helical" evidence="13">
    <location>
        <begin position="321"/>
        <end position="350"/>
    </location>
</feature>
<dbReference type="InterPro" id="IPR001789">
    <property type="entry name" value="Sig_transdc_resp-reg_receiver"/>
</dbReference>
<feature type="transmembrane region" description="Helical" evidence="13">
    <location>
        <begin position="371"/>
        <end position="393"/>
    </location>
</feature>
<dbReference type="PANTHER" id="PTHR43047:SF9">
    <property type="entry name" value="HISTIDINE KINASE"/>
    <property type="match status" value="1"/>
</dbReference>
<evidence type="ECO:0000313" key="17">
    <source>
        <dbReference type="Proteomes" id="UP000229757"/>
    </source>
</evidence>
<dbReference type="SMART" id="SM00388">
    <property type="entry name" value="HisKA"/>
    <property type="match status" value="1"/>
</dbReference>
<reference evidence="16 17" key="1">
    <citation type="journal article" date="2017" name="Environ. Microbiol.">
        <title>Genomic and physiological analyses of 'Reinekea forsetii' reveal a versatile opportunistic lifestyle during spring algae blooms.</title>
        <authorList>
            <person name="Avci B."/>
            <person name="Hahnke R.L."/>
            <person name="Chafee M."/>
            <person name="Fischer T."/>
            <person name="Gruber-Vodicka H."/>
            <person name="Tegetmeyer H.E."/>
            <person name="Harder J."/>
            <person name="Fuchs B.M."/>
            <person name="Amann R.I."/>
            <person name="Teeling H."/>
        </authorList>
    </citation>
    <scope>NUCLEOTIDE SEQUENCE [LARGE SCALE GENOMIC DNA]</scope>
    <source>
        <strain evidence="16 17">Hel1_31_D35</strain>
    </source>
</reference>
<feature type="domain" description="Response regulatory" evidence="15">
    <location>
        <begin position="1051"/>
        <end position="1163"/>
    </location>
</feature>
<dbReference type="GO" id="GO:0000155">
    <property type="term" value="F:phosphorelay sensor kinase activity"/>
    <property type="evidence" value="ECO:0007669"/>
    <property type="project" value="InterPro"/>
</dbReference>
<comment type="similarity">
    <text evidence="3">Belongs to the sodium:solute symporter (SSF) (TC 2.A.21) family.</text>
</comment>
<dbReference type="Proteomes" id="UP000229757">
    <property type="component" value="Chromosome"/>
</dbReference>
<dbReference type="SMART" id="SM00448">
    <property type="entry name" value="REC"/>
    <property type="match status" value="1"/>
</dbReference>
<feature type="modified residue" description="4-aspartylphosphate" evidence="11">
    <location>
        <position position="1097"/>
    </location>
</feature>
<dbReference type="Gene3D" id="1.10.287.130">
    <property type="match status" value="1"/>
</dbReference>
<feature type="coiled-coil region" evidence="12">
    <location>
        <begin position="757"/>
        <end position="812"/>
    </location>
</feature>
<dbReference type="SUPFAM" id="SSF55785">
    <property type="entry name" value="PYP-like sensor domain (PAS domain)"/>
    <property type="match status" value="1"/>
</dbReference>
<dbReference type="PROSITE" id="PS50283">
    <property type="entry name" value="NA_SOLUT_SYMP_3"/>
    <property type="match status" value="1"/>
</dbReference>
<sequence>MNPWVLLSFAVLYFVCLFGIALFGDSGRGQQATRRYNHFIYALSLSVYCTSWTFYGAVGTAATAGWSFVAIYLGPLLVFVFGQSLIQKMIRVGKRQNTTSIADFLSSRYSKSRGVALLATLICTLAGVPYIALQLKAVTNSIQVLSFRAAELPFTASKTSFFVAISMIGFATLFGTRQVDVSKHHHGMMLTIAFESLVKLTALVCLALYVIFVFYSGPREFASELVATQTFIWPGFSLSFLTQLLLAAGAILILPRQFHVMVVENIHQDHLKTARWVFPVYLILISLVVLPIASAGLRLFQDSQIDADTFVLLLPQAGGQVWLTLLVFIGGFSASMAMIVITTITLSTMLSNDAVLPFLIKKRLSADRANVGPWLLIIRRLVVVTVILAAWLYNLSFGDTEALSVIGLLAFSLMVQLLPSLIAGLYWRTAHVRGAYAGMSLGSLVWSWTLLVPMLSEAGFVSPELLSAGPWQISWLRPEFLFGFTFTDALSHGVFFSLIANIAGLIYFSKTATTTLADRLQASAFVQLDEQLLRSDLNHKNPLVKAGELVSMLERFAGVGQTRRWISDYERVHHFRILANDTPTPDFIRYFERTLSGVIGASSARAMMHSALAGRELHLEDVVTFFDETTQAIQFNQRVMSSTLEHLDHGVSVIDRDLRLVAWNRMYLEMYPYPKETIRVGVSIEELVRYNALKGECGPGDIEDLVQRRLNHLRLATAHRFIRMRSNGRVTEIRGNPLPGGGFVTTFNDITDFVKAQEALKDAKNTLERRVEQRTEEVRNINNELRAEIQERQRAESMLMEAKTEAELANDSKTRFLALASHDILQPLNAARLYNTALLEKWPNEPILPKLESSLRTSEELISTLLEIAKLDGSLHKPLLETVELQLLFQSIDDEFTALAAEKKLRLWIRPTGHFVASEGRALRRIIQNLVSNAIKYTRDGGVMVTARKRGVDLLIQIWDTGLGIEARDFERIFFDFNRLDQHRQEAQGVGLGLSVVSRLGQHLSHPIDLASKPARGSCFSVLVPLTDSPPAWQGRDKQGKERNAAALNFRVLIIDNDAQNADALITLLMGWGCAADFATTDVEALEKPMPDLLIIDYHLGEHLTGFMLLTKLEQRWQGSVPSILVTAHAEPQIKVEAAQRGMGFLAKPVKPIALRALIKSKLA</sequence>
<dbReference type="InterPro" id="IPR011006">
    <property type="entry name" value="CheY-like_superfamily"/>
</dbReference>
<feature type="transmembrane region" description="Helical" evidence="13">
    <location>
        <begin position="434"/>
        <end position="455"/>
    </location>
</feature>
<feature type="transmembrane region" description="Helical" evidence="13">
    <location>
        <begin position="36"/>
        <end position="58"/>
    </location>
</feature>
<dbReference type="Gene3D" id="3.40.50.2300">
    <property type="match status" value="1"/>
</dbReference>
<dbReference type="PROSITE" id="PS50109">
    <property type="entry name" value="HIS_KIN"/>
    <property type="match status" value="1"/>
</dbReference>
<gene>
    <name evidence="16" type="ORF">REIFOR_03200</name>
</gene>
<evidence type="ECO:0000256" key="7">
    <source>
        <dbReference type="ARBA" id="ARBA00022692"/>
    </source>
</evidence>
<dbReference type="CDD" id="cd00156">
    <property type="entry name" value="REC"/>
    <property type="match status" value="1"/>
</dbReference>
<dbReference type="AlphaFoldDB" id="A0A2K8L1U9"/>
<dbReference type="OrthoDB" id="9764438at2"/>
<organism evidence="16 17">
    <name type="scientific">Reinekea forsetii</name>
    <dbReference type="NCBI Taxonomy" id="1336806"/>
    <lineage>
        <taxon>Bacteria</taxon>
        <taxon>Pseudomonadati</taxon>
        <taxon>Pseudomonadota</taxon>
        <taxon>Gammaproteobacteria</taxon>
        <taxon>Oceanospirillales</taxon>
        <taxon>Saccharospirillaceae</taxon>
        <taxon>Reinekea</taxon>
    </lineage>
</organism>
<evidence type="ECO:0000256" key="4">
    <source>
        <dbReference type="ARBA" id="ARBA00012438"/>
    </source>
</evidence>
<dbReference type="GO" id="GO:0009927">
    <property type="term" value="F:histidine phosphotransfer kinase activity"/>
    <property type="evidence" value="ECO:0007669"/>
    <property type="project" value="TreeGrafter"/>
</dbReference>
<dbReference type="SUPFAM" id="SSF52172">
    <property type="entry name" value="CheY-like"/>
    <property type="match status" value="1"/>
</dbReference>
<dbReference type="InterPro" id="IPR001734">
    <property type="entry name" value="Na/solute_symporter"/>
</dbReference>
<dbReference type="SMART" id="SM00387">
    <property type="entry name" value="HATPase_c"/>
    <property type="match status" value="1"/>
</dbReference>
<dbReference type="InterPro" id="IPR005467">
    <property type="entry name" value="His_kinase_dom"/>
</dbReference>
<dbReference type="Gene3D" id="3.30.565.10">
    <property type="entry name" value="Histidine kinase-like ATPase, C-terminal domain"/>
    <property type="match status" value="1"/>
</dbReference>
<evidence type="ECO:0000256" key="13">
    <source>
        <dbReference type="SAM" id="Phobius"/>
    </source>
</evidence>
<dbReference type="GO" id="GO:0022857">
    <property type="term" value="F:transmembrane transporter activity"/>
    <property type="evidence" value="ECO:0007669"/>
    <property type="project" value="InterPro"/>
</dbReference>
<feature type="transmembrane region" description="Helical" evidence="13">
    <location>
        <begin position="235"/>
        <end position="255"/>
    </location>
</feature>
<evidence type="ECO:0000256" key="6">
    <source>
        <dbReference type="ARBA" id="ARBA00022679"/>
    </source>
</evidence>
<dbReference type="PRINTS" id="PR00344">
    <property type="entry name" value="BCTRLSENSOR"/>
</dbReference>
<dbReference type="CDD" id="cd00082">
    <property type="entry name" value="HisKA"/>
    <property type="match status" value="1"/>
</dbReference>
<dbReference type="InterPro" id="IPR003661">
    <property type="entry name" value="HisK_dim/P_dom"/>
</dbReference>
<evidence type="ECO:0000256" key="11">
    <source>
        <dbReference type="PROSITE-ProRule" id="PRU00169"/>
    </source>
</evidence>
<dbReference type="Gene3D" id="3.30.450.20">
    <property type="entry name" value="PAS domain"/>
    <property type="match status" value="1"/>
</dbReference>
<dbReference type="Pfam" id="PF12860">
    <property type="entry name" value="PAS_7"/>
    <property type="match status" value="1"/>
</dbReference>
<dbReference type="PANTHER" id="PTHR43047">
    <property type="entry name" value="TWO-COMPONENT HISTIDINE PROTEIN KINASE"/>
    <property type="match status" value="1"/>
</dbReference>
<feature type="transmembrane region" description="Helical" evidence="13">
    <location>
        <begin position="155"/>
        <end position="176"/>
    </location>
</feature>
<comment type="catalytic activity">
    <reaction evidence="1">
        <text>ATP + protein L-histidine = ADP + protein N-phospho-L-histidine.</text>
        <dbReference type="EC" id="2.7.13.3"/>
    </reaction>
</comment>
<feature type="transmembrane region" description="Helical" evidence="13">
    <location>
        <begin position="6"/>
        <end position="24"/>
    </location>
</feature>
<dbReference type="InterPro" id="IPR004358">
    <property type="entry name" value="Sig_transdc_His_kin-like_C"/>
</dbReference>
<keyword evidence="8 16" id="KW-0418">Kinase</keyword>